<keyword evidence="3" id="KW-1185">Reference proteome</keyword>
<name>A0A8S1RHY7_9CILI</name>
<dbReference type="EMBL" id="CAJJDN010000173">
    <property type="protein sequence ID" value="CAD8127187.1"/>
    <property type="molecule type" value="Genomic_DNA"/>
</dbReference>
<feature type="region of interest" description="Disordered" evidence="1">
    <location>
        <begin position="424"/>
        <end position="447"/>
    </location>
</feature>
<feature type="compositionally biased region" description="Polar residues" evidence="1">
    <location>
        <begin position="435"/>
        <end position="445"/>
    </location>
</feature>
<sequence length="565" mass="66382">MNELKSPKLLNNLGQRKQQNIQEQNDTSLLLQLFQKIQPVEIIKMIDSKKKSQSVLYIYEDESESKFKEIIKNGVLEYEQHQYQQALFQFKQAEQILTAIASPPIQYQLINKINIGWLENAFTCFEDTILILKKYINQTTQERILLDTIRLQCFLQCCIILSEIGQHQEALAITKIAIKKSFKLLFDLHSHSEEFPQKKLLEEILKKSVALPQLKPKQQAIIITFPSSKFQQLTHENLLNVFKDCPFQYIEKANILSYIQMAPLNFESLLFQSQTNNQQFLHILSLFVISLYCTSTESRFIEQIIDPLQFTEAENYLSRALELVYLYFPKDMPLVNQLLNVHNRFHDISKQIIQEDVHQKQHEQNYEIVLLKPIFEPQKCGFVIPIIRKSKCSYLIKERAISLKEQQFQHTKAQNLNIDTNTYEGSKHQNRKLRSISTSNKNKPNSPKWGLNQVAEIYLKEKNNNNNQQNVNITNFRQTHFKRPQTKSSQKQYCFEKPRFNINFLIINNLNHVQLPPKRKRGTSFNLESIKPPQTAQNSAKGNKELLKSYQMQTKIKNLIKSYQI</sequence>
<comment type="caution">
    <text evidence="2">The sequence shown here is derived from an EMBL/GenBank/DDBJ whole genome shotgun (WGS) entry which is preliminary data.</text>
</comment>
<evidence type="ECO:0000313" key="2">
    <source>
        <dbReference type="EMBL" id="CAD8127187.1"/>
    </source>
</evidence>
<gene>
    <name evidence="2" type="ORF">PSON_ATCC_30995.1.T1730110</name>
</gene>
<protein>
    <submittedName>
        <fullName evidence="2">Uncharacterized protein</fullName>
    </submittedName>
</protein>
<dbReference type="Proteomes" id="UP000692954">
    <property type="component" value="Unassembled WGS sequence"/>
</dbReference>
<proteinExistence type="predicted"/>
<evidence type="ECO:0000256" key="1">
    <source>
        <dbReference type="SAM" id="MobiDB-lite"/>
    </source>
</evidence>
<dbReference type="AlphaFoldDB" id="A0A8S1RHY7"/>
<organism evidence="2 3">
    <name type="scientific">Paramecium sonneborni</name>
    <dbReference type="NCBI Taxonomy" id="65129"/>
    <lineage>
        <taxon>Eukaryota</taxon>
        <taxon>Sar</taxon>
        <taxon>Alveolata</taxon>
        <taxon>Ciliophora</taxon>
        <taxon>Intramacronucleata</taxon>
        <taxon>Oligohymenophorea</taxon>
        <taxon>Peniculida</taxon>
        <taxon>Parameciidae</taxon>
        <taxon>Paramecium</taxon>
    </lineage>
</organism>
<accession>A0A8S1RHY7</accession>
<dbReference type="OrthoDB" id="298112at2759"/>
<evidence type="ECO:0000313" key="3">
    <source>
        <dbReference type="Proteomes" id="UP000692954"/>
    </source>
</evidence>
<reference evidence="2" key="1">
    <citation type="submission" date="2021-01" db="EMBL/GenBank/DDBJ databases">
        <authorList>
            <consortium name="Genoscope - CEA"/>
            <person name="William W."/>
        </authorList>
    </citation>
    <scope>NUCLEOTIDE SEQUENCE</scope>
</reference>